<proteinExistence type="predicted"/>
<evidence type="ECO:0000256" key="8">
    <source>
        <dbReference type="SAM" id="MobiDB-lite"/>
    </source>
</evidence>
<dbReference type="AlphaFoldDB" id="A0A0C3NM09"/>
<feature type="compositionally biased region" description="Basic residues" evidence="8">
    <location>
        <begin position="82"/>
        <end position="93"/>
    </location>
</feature>
<evidence type="ECO:0000313" key="10">
    <source>
        <dbReference type="EMBL" id="KIP06094.1"/>
    </source>
</evidence>
<dbReference type="OrthoDB" id="2757115at2759"/>
<evidence type="ECO:0000256" key="7">
    <source>
        <dbReference type="PROSITE-ProRule" id="PRU00042"/>
    </source>
</evidence>
<dbReference type="Proteomes" id="UP000053257">
    <property type="component" value="Unassembled WGS sequence"/>
</dbReference>
<dbReference type="PANTHER" id="PTHR14003:SF19">
    <property type="entry name" value="YY2 TRANSCRIPTION FACTOR"/>
    <property type="match status" value="1"/>
</dbReference>
<feature type="compositionally biased region" description="Polar residues" evidence="8">
    <location>
        <begin position="98"/>
        <end position="107"/>
    </location>
</feature>
<comment type="subcellular location">
    <subcellularLocation>
        <location evidence="1">Nucleus</location>
    </subcellularLocation>
</comment>
<name>A0A0C3NM09_PHLG1</name>
<dbReference type="InterPro" id="IPR013087">
    <property type="entry name" value="Znf_C2H2_type"/>
</dbReference>
<keyword evidence="6" id="KW-0539">Nucleus</keyword>
<keyword evidence="4 7" id="KW-0863">Zinc-finger</keyword>
<reference evidence="10 11" key="1">
    <citation type="journal article" date="2014" name="PLoS Genet.">
        <title>Analysis of the Phlebiopsis gigantea genome, transcriptome and secretome provides insight into its pioneer colonization strategies of wood.</title>
        <authorList>
            <person name="Hori C."/>
            <person name="Ishida T."/>
            <person name="Igarashi K."/>
            <person name="Samejima M."/>
            <person name="Suzuki H."/>
            <person name="Master E."/>
            <person name="Ferreira P."/>
            <person name="Ruiz-Duenas F.J."/>
            <person name="Held B."/>
            <person name="Canessa P."/>
            <person name="Larrondo L.F."/>
            <person name="Schmoll M."/>
            <person name="Druzhinina I.S."/>
            <person name="Kubicek C.P."/>
            <person name="Gaskell J.A."/>
            <person name="Kersten P."/>
            <person name="St John F."/>
            <person name="Glasner J."/>
            <person name="Sabat G."/>
            <person name="Splinter BonDurant S."/>
            <person name="Syed K."/>
            <person name="Yadav J."/>
            <person name="Mgbeahuruike A.C."/>
            <person name="Kovalchuk A."/>
            <person name="Asiegbu F.O."/>
            <person name="Lackner G."/>
            <person name="Hoffmeister D."/>
            <person name="Rencoret J."/>
            <person name="Gutierrez A."/>
            <person name="Sun H."/>
            <person name="Lindquist E."/>
            <person name="Barry K."/>
            <person name="Riley R."/>
            <person name="Grigoriev I.V."/>
            <person name="Henrissat B."/>
            <person name="Kues U."/>
            <person name="Berka R.M."/>
            <person name="Martinez A.T."/>
            <person name="Covert S.F."/>
            <person name="Blanchette R.A."/>
            <person name="Cullen D."/>
        </authorList>
    </citation>
    <scope>NUCLEOTIDE SEQUENCE [LARGE SCALE GENOMIC DNA]</scope>
    <source>
        <strain evidence="10 11">11061_1 CR5-6</strain>
    </source>
</reference>
<dbReference type="Gene3D" id="3.30.160.60">
    <property type="entry name" value="Classic Zinc Finger"/>
    <property type="match status" value="2"/>
</dbReference>
<accession>A0A0C3NM09</accession>
<dbReference type="InterPro" id="IPR036236">
    <property type="entry name" value="Znf_C2H2_sf"/>
</dbReference>
<evidence type="ECO:0000256" key="1">
    <source>
        <dbReference type="ARBA" id="ARBA00004123"/>
    </source>
</evidence>
<dbReference type="Pfam" id="PF00096">
    <property type="entry name" value="zf-C2H2"/>
    <property type="match status" value="1"/>
</dbReference>
<dbReference type="SMART" id="SM00355">
    <property type="entry name" value="ZnF_C2H2"/>
    <property type="match status" value="2"/>
</dbReference>
<evidence type="ECO:0000256" key="2">
    <source>
        <dbReference type="ARBA" id="ARBA00022723"/>
    </source>
</evidence>
<organism evidence="10 11">
    <name type="scientific">Phlebiopsis gigantea (strain 11061_1 CR5-6)</name>
    <name type="common">White-rot fungus</name>
    <name type="synonym">Peniophora gigantea</name>
    <dbReference type="NCBI Taxonomy" id="745531"/>
    <lineage>
        <taxon>Eukaryota</taxon>
        <taxon>Fungi</taxon>
        <taxon>Dikarya</taxon>
        <taxon>Basidiomycota</taxon>
        <taxon>Agaricomycotina</taxon>
        <taxon>Agaricomycetes</taxon>
        <taxon>Polyporales</taxon>
        <taxon>Phanerochaetaceae</taxon>
        <taxon>Phlebiopsis</taxon>
    </lineage>
</organism>
<evidence type="ECO:0000256" key="3">
    <source>
        <dbReference type="ARBA" id="ARBA00022737"/>
    </source>
</evidence>
<dbReference type="Pfam" id="PF12874">
    <property type="entry name" value="zf-met"/>
    <property type="match status" value="1"/>
</dbReference>
<sequence>MPGGEQLPSIRDIFPDYFPLMEEPEKSYTDAAYARRKYGCDLCEKRFQRPSSLQAHMVSHTGERPHACPITNCTKRYSTRSNMKRHVASHSKIHRDSGLSTTSNSEPTMEAPGPSNGDEANKSSST</sequence>
<evidence type="ECO:0000313" key="11">
    <source>
        <dbReference type="Proteomes" id="UP000053257"/>
    </source>
</evidence>
<evidence type="ECO:0000256" key="5">
    <source>
        <dbReference type="ARBA" id="ARBA00022833"/>
    </source>
</evidence>
<dbReference type="STRING" id="745531.A0A0C3NM09"/>
<dbReference type="PANTHER" id="PTHR14003">
    <property type="entry name" value="TRANSCRIPTIONAL REPRESSOR PROTEIN YY"/>
    <property type="match status" value="1"/>
</dbReference>
<dbReference type="PROSITE" id="PS50157">
    <property type="entry name" value="ZINC_FINGER_C2H2_2"/>
    <property type="match status" value="2"/>
</dbReference>
<evidence type="ECO:0000256" key="6">
    <source>
        <dbReference type="ARBA" id="ARBA00023242"/>
    </source>
</evidence>
<feature type="region of interest" description="Disordered" evidence="8">
    <location>
        <begin position="79"/>
        <end position="126"/>
    </location>
</feature>
<evidence type="ECO:0000256" key="4">
    <source>
        <dbReference type="ARBA" id="ARBA00022771"/>
    </source>
</evidence>
<dbReference type="HOGENOM" id="CLU_1982380_0_0_1"/>
<dbReference type="SUPFAM" id="SSF57667">
    <property type="entry name" value="beta-beta-alpha zinc fingers"/>
    <property type="match status" value="1"/>
</dbReference>
<keyword evidence="5" id="KW-0862">Zinc</keyword>
<dbReference type="GO" id="GO:0000978">
    <property type="term" value="F:RNA polymerase II cis-regulatory region sequence-specific DNA binding"/>
    <property type="evidence" value="ECO:0007669"/>
    <property type="project" value="TreeGrafter"/>
</dbReference>
<dbReference type="GO" id="GO:0000785">
    <property type="term" value="C:chromatin"/>
    <property type="evidence" value="ECO:0007669"/>
    <property type="project" value="TreeGrafter"/>
</dbReference>
<feature type="domain" description="C2H2-type" evidence="9">
    <location>
        <begin position="66"/>
        <end position="91"/>
    </location>
</feature>
<dbReference type="GO" id="GO:0005667">
    <property type="term" value="C:transcription regulator complex"/>
    <property type="evidence" value="ECO:0007669"/>
    <property type="project" value="TreeGrafter"/>
</dbReference>
<keyword evidence="3" id="KW-0677">Repeat</keyword>
<dbReference type="GO" id="GO:0008270">
    <property type="term" value="F:zinc ion binding"/>
    <property type="evidence" value="ECO:0007669"/>
    <property type="project" value="UniProtKB-KW"/>
</dbReference>
<dbReference type="EMBL" id="KN840526">
    <property type="protein sequence ID" value="KIP06094.1"/>
    <property type="molecule type" value="Genomic_DNA"/>
</dbReference>
<dbReference type="GO" id="GO:0000981">
    <property type="term" value="F:DNA-binding transcription factor activity, RNA polymerase II-specific"/>
    <property type="evidence" value="ECO:0007669"/>
    <property type="project" value="TreeGrafter"/>
</dbReference>
<keyword evidence="11" id="KW-1185">Reference proteome</keyword>
<evidence type="ECO:0000259" key="9">
    <source>
        <dbReference type="PROSITE" id="PS50157"/>
    </source>
</evidence>
<protein>
    <recommendedName>
        <fullName evidence="9">C2H2-type domain-containing protein</fullName>
    </recommendedName>
</protein>
<keyword evidence="2" id="KW-0479">Metal-binding</keyword>
<dbReference type="FunFam" id="3.30.160.60:FF:000744">
    <property type="entry name" value="zinc finger E-box-binding homeobox 1"/>
    <property type="match status" value="1"/>
</dbReference>
<feature type="domain" description="C2H2-type" evidence="9">
    <location>
        <begin position="38"/>
        <end position="65"/>
    </location>
</feature>
<gene>
    <name evidence="10" type="ORF">PHLGIDRAFT_472081</name>
</gene>
<dbReference type="PROSITE" id="PS00028">
    <property type="entry name" value="ZINC_FINGER_C2H2_1"/>
    <property type="match status" value="2"/>
</dbReference>
<dbReference type="GO" id="GO:0031519">
    <property type="term" value="C:PcG protein complex"/>
    <property type="evidence" value="ECO:0007669"/>
    <property type="project" value="TreeGrafter"/>
</dbReference>